<dbReference type="OMA" id="RYWESAR"/>
<dbReference type="Proteomes" id="UP000219338">
    <property type="component" value="Unassembled WGS sequence"/>
</dbReference>
<gene>
    <name evidence="1" type="ORF">ARMOST_03006</name>
</gene>
<dbReference type="AlphaFoldDB" id="A0A284QT91"/>
<proteinExistence type="predicted"/>
<sequence>MGKKRKLSGLSDAKLSSAYDSLIELRKKLQNEVVDEQVEDVESAKTDRFEEQLDKLLSLMEPRLQTKSPHSQSFSFSNVTLEILEDHLCIKQAANLRLKSEHPARIEKTTDLGKDKLWSSNNLHRHLNGLEMLVPQTSEANARSWIDAFFFRVSAMVPTGMRMVLNMEHTIPATVLHPTTSTTLAGQIDYSAVVAEENVILDDPLMSTVHQVLPTGFFVTVAEPGNLRDHVAQAVAEMYGCAKLLKKDFLRGALTDGHQWIFLILHLNSDGNGGSFKRSVTVHLSVSGLPGGPQEVAKPTADLIAGILSFWIEHSFDDLGQDDWFELVQPQSVKYGE</sequence>
<protein>
    <submittedName>
        <fullName evidence="1">Uncharacterized protein</fullName>
    </submittedName>
</protein>
<accession>A0A284QT91</accession>
<name>A0A284QT91_ARMOS</name>
<organism evidence="1 2">
    <name type="scientific">Armillaria ostoyae</name>
    <name type="common">Armillaria root rot fungus</name>
    <dbReference type="NCBI Taxonomy" id="47428"/>
    <lineage>
        <taxon>Eukaryota</taxon>
        <taxon>Fungi</taxon>
        <taxon>Dikarya</taxon>
        <taxon>Basidiomycota</taxon>
        <taxon>Agaricomycotina</taxon>
        <taxon>Agaricomycetes</taxon>
        <taxon>Agaricomycetidae</taxon>
        <taxon>Agaricales</taxon>
        <taxon>Marasmiineae</taxon>
        <taxon>Physalacriaceae</taxon>
        <taxon>Armillaria</taxon>
    </lineage>
</organism>
<dbReference type="EMBL" id="FUEG01000002">
    <property type="protein sequence ID" value="SJK99695.1"/>
    <property type="molecule type" value="Genomic_DNA"/>
</dbReference>
<evidence type="ECO:0000313" key="1">
    <source>
        <dbReference type="EMBL" id="SJK99695.1"/>
    </source>
</evidence>
<evidence type="ECO:0000313" key="2">
    <source>
        <dbReference type="Proteomes" id="UP000219338"/>
    </source>
</evidence>
<keyword evidence="2" id="KW-1185">Reference proteome</keyword>
<reference evidence="2" key="1">
    <citation type="journal article" date="2017" name="Nat. Ecol. Evol.">
        <title>Genome expansion and lineage-specific genetic innovations in the forest pathogenic fungi Armillaria.</title>
        <authorList>
            <person name="Sipos G."/>
            <person name="Prasanna A.N."/>
            <person name="Walter M.C."/>
            <person name="O'Connor E."/>
            <person name="Balint B."/>
            <person name="Krizsan K."/>
            <person name="Kiss B."/>
            <person name="Hess J."/>
            <person name="Varga T."/>
            <person name="Slot J."/>
            <person name="Riley R."/>
            <person name="Boka B."/>
            <person name="Rigling D."/>
            <person name="Barry K."/>
            <person name="Lee J."/>
            <person name="Mihaltcheva S."/>
            <person name="LaButti K."/>
            <person name="Lipzen A."/>
            <person name="Waldron R."/>
            <person name="Moloney N.M."/>
            <person name="Sperisen C."/>
            <person name="Kredics L."/>
            <person name="Vagvoelgyi C."/>
            <person name="Patrignani A."/>
            <person name="Fitzpatrick D."/>
            <person name="Nagy I."/>
            <person name="Doyle S."/>
            <person name="Anderson J.B."/>
            <person name="Grigoriev I.V."/>
            <person name="Gueldener U."/>
            <person name="Muensterkoetter M."/>
            <person name="Nagy L.G."/>
        </authorList>
    </citation>
    <scope>NUCLEOTIDE SEQUENCE [LARGE SCALE GENOMIC DNA]</scope>
    <source>
        <strain evidence="2">C18/9</strain>
    </source>
</reference>
<dbReference type="OrthoDB" id="2720314at2759"/>